<accession>A0AAV9HD49</accession>
<reference evidence="2" key="2">
    <citation type="submission" date="2023-06" db="EMBL/GenBank/DDBJ databases">
        <authorList>
            <consortium name="Lawrence Berkeley National Laboratory"/>
            <person name="Mondo S.J."/>
            <person name="Hensen N."/>
            <person name="Bonometti L."/>
            <person name="Westerberg I."/>
            <person name="Brannstrom I.O."/>
            <person name="Guillou S."/>
            <person name="Cros-Aarteil S."/>
            <person name="Calhoun S."/>
            <person name="Haridas S."/>
            <person name="Kuo A."/>
            <person name="Pangilinan J."/>
            <person name="Riley R."/>
            <person name="Labutti K."/>
            <person name="Andreopoulos B."/>
            <person name="Lipzen A."/>
            <person name="Chen C."/>
            <person name="Yanf M."/>
            <person name="Daum C."/>
            <person name="Ng V."/>
            <person name="Clum A."/>
            <person name="Steindorff A."/>
            <person name="Ohm R."/>
            <person name="Martin F."/>
            <person name="Silar P."/>
            <person name="Natvig D."/>
            <person name="Lalanne C."/>
            <person name="Gautier V."/>
            <person name="Ament-Velasquez S.L."/>
            <person name="Kruys A."/>
            <person name="Hutchinson M.I."/>
            <person name="Powell A.J."/>
            <person name="Barry K."/>
            <person name="Miller A.N."/>
            <person name="Grigoriev I.V."/>
            <person name="Debuchy R."/>
            <person name="Gladieux P."/>
            <person name="Thoren M.H."/>
            <person name="Johannesson H."/>
        </authorList>
    </citation>
    <scope>NUCLEOTIDE SEQUENCE</scope>
    <source>
        <strain evidence="2">PSN324</strain>
    </source>
</reference>
<keyword evidence="1" id="KW-0472">Membrane</keyword>
<comment type="caution">
    <text evidence="2">The sequence shown here is derived from an EMBL/GenBank/DDBJ whole genome shotgun (WGS) entry which is preliminary data.</text>
</comment>
<feature type="transmembrane region" description="Helical" evidence="1">
    <location>
        <begin position="123"/>
        <end position="142"/>
    </location>
</feature>
<evidence type="ECO:0000256" key="1">
    <source>
        <dbReference type="SAM" id="Phobius"/>
    </source>
</evidence>
<evidence type="ECO:0000313" key="2">
    <source>
        <dbReference type="EMBL" id="KAK4457011.1"/>
    </source>
</evidence>
<organism evidence="2 3">
    <name type="scientific">Cladorrhinum samala</name>
    <dbReference type="NCBI Taxonomy" id="585594"/>
    <lineage>
        <taxon>Eukaryota</taxon>
        <taxon>Fungi</taxon>
        <taxon>Dikarya</taxon>
        <taxon>Ascomycota</taxon>
        <taxon>Pezizomycotina</taxon>
        <taxon>Sordariomycetes</taxon>
        <taxon>Sordariomycetidae</taxon>
        <taxon>Sordariales</taxon>
        <taxon>Podosporaceae</taxon>
        <taxon>Cladorrhinum</taxon>
    </lineage>
</organism>
<proteinExistence type="predicted"/>
<keyword evidence="1" id="KW-0812">Transmembrane</keyword>
<dbReference type="AlphaFoldDB" id="A0AAV9HD49"/>
<gene>
    <name evidence="2" type="ORF">QBC42DRAFT_47225</name>
</gene>
<dbReference type="EMBL" id="MU865143">
    <property type="protein sequence ID" value="KAK4457011.1"/>
    <property type="molecule type" value="Genomic_DNA"/>
</dbReference>
<dbReference type="Proteomes" id="UP001321749">
    <property type="component" value="Unassembled WGS sequence"/>
</dbReference>
<reference evidence="2" key="1">
    <citation type="journal article" date="2023" name="Mol. Phylogenet. Evol.">
        <title>Genome-scale phylogeny and comparative genomics of the fungal order Sordariales.</title>
        <authorList>
            <person name="Hensen N."/>
            <person name="Bonometti L."/>
            <person name="Westerberg I."/>
            <person name="Brannstrom I.O."/>
            <person name="Guillou S."/>
            <person name="Cros-Aarteil S."/>
            <person name="Calhoun S."/>
            <person name="Haridas S."/>
            <person name="Kuo A."/>
            <person name="Mondo S."/>
            <person name="Pangilinan J."/>
            <person name="Riley R."/>
            <person name="LaButti K."/>
            <person name="Andreopoulos B."/>
            <person name="Lipzen A."/>
            <person name="Chen C."/>
            <person name="Yan M."/>
            <person name="Daum C."/>
            <person name="Ng V."/>
            <person name="Clum A."/>
            <person name="Steindorff A."/>
            <person name="Ohm R.A."/>
            <person name="Martin F."/>
            <person name="Silar P."/>
            <person name="Natvig D.O."/>
            <person name="Lalanne C."/>
            <person name="Gautier V."/>
            <person name="Ament-Velasquez S.L."/>
            <person name="Kruys A."/>
            <person name="Hutchinson M.I."/>
            <person name="Powell A.J."/>
            <person name="Barry K."/>
            <person name="Miller A.N."/>
            <person name="Grigoriev I.V."/>
            <person name="Debuchy R."/>
            <person name="Gladieux P."/>
            <person name="Hiltunen Thoren M."/>
            <person name="Johannesson H."/>
        </authorList>
    </citation>
    <scope>NUCLEOTIDE SEQUENCE</scope>
    <source>
        <strain evidence="2">PSN324</strain>
    </source>
</reference>
<name>A0AAV9HD49_9PEZI</name>
<keyword evidence="3" id="KW-1185">Reference proteome</keyword>
<evidence type="ECO:0000313" key="3">
    <source>
        <dbReference type="Proteomes" id="UP001321749"/>
    </source>
</evidence>
<protein>
    <submittedName>
        <fullName evidence="2">Uncharacterized protein</fullName>
    </submittedName>
</protein>
<sequence>MPFEIECRFLGATHTHHEFPSFPTPKKNPPPIPSHQWLADIERGVGSSQSGPSSFAATEHGLGRSTACRLVVHLSTSLFCMDVYPSGTCLVLFWGSFGHVGLAGFEHHDRGWESYVAKCVTTWMLWAGPAWAAINSFWLLWFPFWSQRYVHTYYFPSLLANRPSPK</sequence>
<keyword evidence="1" id="KW-1133">Transmembrane helix</keyword>